<dbReference type="AlphaFoldDB" id="A0A5M3ME79"/>
<reference evidence="3" key="1">
    <citation type="journal article" date="2012" name="Science">
        <title>The Paleozoic origin of enzymatic lignin decomposition reconstructed from 31 fungal genomes.</title>
        <authorList>
            <person name="Floudas D."/>
            <person name="Binder M."/>
            <person name="Riley R."/>
            <person name="Barry K."/>
            <person name="Blanchette R.A."/>
            <person name="Henrissat B."/>
            <person name="Martinez A.T."/>
            <person name="Otillar R."/>
            <person name="Spatafora J.W."/>
            <person name="Yadav J.S."/>
            <person name="Aerts A."/>
            <person name="Benoit I."/>
            <person name="Boyd A."/>
            <person name="Carlson A."/>
            <person name="Copeland A."/>
            <person name="Coutinho P.M."/>
            <person name="de Vries R.P."/>
            <person name="Ferreira P."/>
            <person name="Findley K."/>
            <person name="Foster B."/>
            <person name="Gaskell J."/>
            <person name="Glotzer D."/>
            <person name="Gorecki P."/>
            <person name="Heitman J."/>
            <person name="Hesse C."/>
            <person name="Hori C."/>
            <person name="Igarashi K."/>
            <person name="Jurgens J.A."/>
            <person name="Kallen N."/>
            <person name="Kersten P."/>
            <person name="Kohler A."/>
            <person name="Kuees U."/>
            <person name="Kumar T.K.A."/>
            <person name="Kuo A."/>
            <person name="LaButti K."/>
            <person name="Larrondo L.F."/>
            <person name="Lindquist E."/>
            <person name="Ling A."/>
            <person name="Lombard V."/>
            <person name="Lucas S."/>
            <person name="Lundell T."/>
            <person name="Martin R."/>
            <person name="McLaughlin D.J."/>
            <person name="Morgenstern I."/>
            <person name="Morin E."/>
            <person name="Murat C."/>
            <person name="Nagy L.G."/>
            <person name="Nolan M."/>
            <person name="Ohm R.A."/>
            <person name="Patyshakuliyeva A."/>
            <person name="Rokas A."/>
            <person name="Ruiz-Duenas F.J."/>
            <person name="Sabat G."/>
            <person name="Salamov A."/>
            <person name="Samejima M."/>
            <person name="Schmutz J."/>
            <person name="Slot J.C."/>
            <person name="St John F."/>
            <person name="Stenlid J."/>
            <person name="Sun H."/>
            <person name="Sun S."/>
            <person name="Syed K."/>
            <person name="Tsang A."/>
            <person name="Wiebenga A."/>
            <person name="Young D."/>
            <person name="Pisabarro A."/>
            <person name="Eastwood D.C."/>
            <person name="Martin F."/>
            <person name="Cullen D."/>
            <person name="Grigoriev I.V."/>
            <person name="Hibbett D.S."/>
        </authorList>
    </citation>
    <scope>NUCLEOTIDE SEQUENCE [LARGE SCALE GENOMIC DNA]</scope>
    <source>
        <strain evidence="3">RWD-64-598 SS2</strain>
    </source>
</reference>
<proteinExistence type="predicted"/>
<dbReference type="RefSeq" id="XP_007771853.1">
    <property type="nucleotide sequence ID" value="XM_007773663.1"/>
</dbReference>
<name>A0A5M3ME79_CONPW</name>
<dbReference type="EMBL" id="JH711583">
    <property type="protein sequence ID" value="EIW77579.1"/>
    <property type="molecule type" value="Genomic_DNA"/>
</dbReference>
<feature type="coiled-coil region" evidence="1">
    <location>
        <begin position="169"/>
        <end position="196"/>
    </location>
</feature>
<keyword evidence="1" id="KW-0175">Coiled coil</keyword>
<evidence type="ECO:0000313" key="2">
    <source>
        <dbReference type="EMBL" id="EIW77579.1"/>
    </source>
</evidence>
<dbReference type="Proteomes" id="UP000053558">
    <property type="component" value="Unassembled WGS sequence"/>
</dbReference>
<gene>
    <name evidence="2" type="ORF">CONPUDRAFT_75431</name>
</gene>
<keyword evidence="3" id="KW-1185">Reference proteome</keyword>
<comment type="caution">
    <text evidence="2">The sequence shown here is derived from an EMBL/GenBank/DDBJ whole genome shotgun (WGS) entry which is preliminary data.</text>
</comment>
<protein>
    <submittedName>
        <fullName evidence="2">Uncharacterized protein</fullName>
    </submittedName>
</protein>
<dbReference type="KEGG" id="cput:CONPUDRAFT_75431"/>
<dbReference type="GeneID" id="19209352"/>
<organism evidence="2 3">
    <name type="scientific">Coniophora puteana (strain RWD-64-598)</name>
    <name type="common">Brown rot fungus</name>
    <dbReference type="NCBI Taxonomy" id="741705"/>
    <lineage>
        <taxon>Eukaryota</taxon>
        <taxon>Fungi</taxon>
        <taxon>Dikarya</taxon>
        <taxon>Basidiomycota</taxon>
        <taxon>Agaricomycotina</taxon>
        <taxon>Agaricomycetes</taxon>
        <taxon>Agaricomycetidae</taxon>
        <taxon>Boletales</taxon>
        <taxon>Coniophorineae</taxon>
        <taxon>Coniophoraceae</taxon>
        <taxon>Coniophora</taxon>
    </lineage>
</organism>
<sequence length="197" mass="21774">MNTLASCWHAVYGSALPESERNINGAAFALLKKKLIEWRSTFGTTAIAALMLSFTQQGLTTLEAQQDFAGTTKAHTECSKASFFTIVLSCHQAAITGRVHVPEFDAIVKPVYAPYAAAVLAASACYRALKLADNGDLEDFNPALKGIDANLLMNLSNVNKTKKTISNYKTKERQRIKKEREERERARENLEGCCLKR</sequence>
<accession>A0A5M3ME79</accession>
<evidence type="ECO:0000256" key="1">
    <source>
        <dbReference type="SAM" id="Coils"/>
    </source>
</evidence>
<evidence type="ECO:0000313" key="3">
    <source>
        <dbReference type="Proteomes" id="UP000053558"/>
    </source>
</evidence>